<reference evidence="2" key="1">
    <citation type="journal article" date="2013" name="Nature">
        <title>Draft genome of the wheat A-genome progenitor Triticum urartu.</title>
        <authorList>
            <person name="Ling H.Q."/>
            <person name="Zhao S."/>
            <person name="Liu D."/>
            <person name="Wang J."/>
            <person name="Sun H."/>
            <person name="Zhang C."/>
            <person name="Fan H."/>
            <person name="Li D."/>
            <person name="Dong L."/>
            <person name="Tao Y."/>
            <person name="Gao C."/>
            <person name="Wu H."/>
            <person name="Li Y."/>
            <person name="Cui Y."/>
            <person name="Guo X."/>
            <person name="Zheng S."/>
            <person name="Wang B."/>
            <person name="Yu K."/>
            <person name="Liang Q."/>
            <person name="Yang W."/>
            <person name="Lou X."/>
            <person name="Chen J."/>
            <person name="Feng M."/>
            <person name="Jian J."/>
            <person name="Zhang X."/>
            <person name="Luo G."/>
            <person name="Jiang Y."/>
            <person name="Liu J."/>
            <person name="Wang Z."/>
            <person name="Sha Y."/>
            <person name="Zhang B."/>
            <person name="Wu H."/>
            <person name="Tang D."/>
            <person name="Shen Q."/>
            <person name="Xue P."/>
            <person name="Zou S."/>
            <person name="Wang X."/>
            <person name="Liu X."/>
            <person name="Wang F."/>
            <person name="Yang Y."/>
            <person name="An X."/>
            <person name="Dong Z."/>
            <person name="Zhang K."/>
            <person name="Zhang X."/>
            <person name="Luo M.C."/>
            <person name="Dvorak J."/>
            <person name="Tong Y."/>
            <person name="Wang J."/>
            <person name="Yang H."/>
            <person name="Li Z."/>
            <person name="Wang D."/>
            <person name="Zhang A."/>
            <person name="Wang J."/>
        </authorList>
    </citation>
    <scope>NUCLEOTIDE SEQUENCE</scope>
    <source>
        <strain evidence="2">cv. G1812</strain>
    </source>
</reference>
<dbReference type="Proteomes" id="UP000015106">
    <property type="component" value="Chromosome 5"/>
</dbReference>
<sequence length="121" mass="12771">MEETEAKKPTPASPLFSFSNPSASFGFGFGAAPGPPPPPPPPAVEVLLSEESPVAAGNLEPVVVDDSLSIYKVRFRNAHLVFAEVPLSLCSPAKTVEYARILVCEKNAGHNVLLDNSATRV</sequence>
<accession>A0A8R7QCB8</accession>
<evidence type="ECO:0000313" key="1">
    <source>
        <dbReference type="EnsemblPlants" id="TuG1812G0500002205.01.T02"/>
    </source>
</evidence>
<dbReference type="AlphaFoldDB" id="A0A8R7QCB8"/>
<protein>
    <submittedName>
        <fullName evidence="1">Uncharacterized protein</fullName>
    </submittedName>
</protein>
<dbReference type="EnsemblPlants" id="TuG1812G0500002205.01.T02">
    <property type="protein sequence ID" value="TuG1812G0500002205.01.T02"/>
    <property type="gene ID" value="TuG1812G0500002205.01"/>
</dbReference>
<organism evidence="1 2">
    <name type="scientific">Triticum urartu</name>
    <name type="common">Red wild einkorn</name>
    <name type="synonym">Crithodium urartu</name>
    <dbReference type="NCBI Taxonomy" id="4572"/>
    <lineage>
        <taxon>Eukaryota</taxon>
        <taxon>Viridiplantae</taxon>
        <taxon>Streptophyta</taxon>
        <taxon>Embryophyta</taxon>
        <taxon>Tracheophyta</taxon>
        <taxon>Spermatophyta</taxon>
        <taxon>Magnoliopsida</taxon>
        <taxon>Liliopsida</taxon>
        <taxon>Poales</taxon>
        <taxon>Poaceae</taxon>
        <taxon>BOP clade</taxon>
        <taxon>Pooideae</taxon>
        <taxon>Triticodae</taxon>
        <taxon>Triticeae</taxon>
        <taxon>Triticinae</taxon>
        <taxon>Triticum</taxon>
    </lineage>
</organism>
<reference evidence="1" key="3">
    <citation type="submission" date="2022-06" db="UniProtKB">
        <authorList>
            <consortium name="EnsemblPlants"/>
        </authorList>
    </citation>
    <scope>IDENTIFICATION</scope>
</reference>
<dbReference type="Gramene" id="TuG1812G0500002205.01.T02">
    <property type="protein sequence ID" value="TuG1812G0500002205.01.T02"/>
    <property type="gene ID" value="TuG1812G0500002205.01"/>
</dbReference>
<reference evidence="1" key="2">
    <citation type="submission" date="2018-03" db="EMBL/GenBank/DDBJ databases">
        <title>The Triticum urartu genome reveals the dynamic nature of wheat genome evolution.</title>
        <authorList>
            <person name="Ling H."/>
            <person name="Ma B."/>
            <person name="Shi X."/>
            <person name="Liu H."/>
            <person name="Dong L."/>
            <person name="Sun H."/>
            <person name="Cao Y."/>
            <person name="Gao Q."/>
            <person name="Zheng S."/>
            <person name="Li Y."/>
            <person name="Yu Y."/>
            <person name="Du H."/>
            <person name="Qi M."/>
            <person name="Li Y."/>
            <person name="Yu H."/>
            <person name="Cui Y."/>
            <person name="Wang N."/>
            <person name="Chen C."/>
            <person name="Wu H."/>
            <person name="Zhao Y."/>
            <person name="Zhang J."/>
            <person name="Li Y."/>
            <person name="Zhou W."/>
            <person name="Zhang B."/>
            <person name="Hu W."/>
            <person name="Eijk M."/>
            <person name="Tang J."/>
            <person name="Witsenboer H."/>
            <person name="Zhao S."/>
            <person name="Li Z."/>
            <person name="Zhang A."/>
            <person name="Wang D."/>
            <person name="Liang C."/>
        </authorList>
    </citation>
    <scope>NUCLEOTIDE SEQUENCE [LARGE SCALE GENOMIC DNA]</scope>
    <source>
        <strain evidence="1">cv. G1812</strain>
    </source>
</reference>
<keyword evidence="2" id="KW-1185">Reference proteome</keyword>
<proteinExistence type="predicted"/>
<evidence type="ECO:0000313" key="2">
    <source>
        <dbReference type="Proteomes" id="UP000015106"/>
    </source>
</evidence>
<gene>
    <name evidence="1" type="primary">LOC125509142</name>
</gene>
<name>A0A8R7QCB8_TRIUA</name>